<dbReference type="EMBL" id="CACVKT020006488">
    <property type="protein sequence ID" value="CAC5402117.1"/>
    <property type="molecule type" value="Genomic_DNA"/>
</dbReference>
<protein>
    <recommendedName>
        <fullName evidence="1">SCP domain-containing protein</fullName>
    </recommendedName>
</protein>
<gene>
    <name evidence="2" type="ORF">MCOR_36109</name>
</gene>
<feature type="domain" description="SCP" evidence="1">
    <location>
        <begin position="14"/>
        <end position="156"/>
    </location>
</feature>
<dbReference type="SUPFAM" id="SSF55797">
    <property type="entry name" value="PR-1-like"/>
    <property type="match status" value="1"/>
</dbReference>
<dbReference type="OrthoDB" id="337038at2759"/>
<reference evidence="2 3" key="1">
    <citation type="submission" date="2020-06" db="EMBL/GenBank/DDBJ databases">
        <authorList>
            <person name="Li R."/>
            <person name="Bekaert M."/>
        </authorList>
    </citation>
    <scope>NUCLEOTIDE SEQUENCE [LARGE SCALE GENOMIC DNA]</scope>
    <source>
        <strain evidence="3">wild</strain>
    </source>
</reference>
<dbReference type="PANTHER" id="PTHR10334">
    <property type="entry name" value="CYSTEINE-RICH SECRETORY PROTEIN-RELATED"/>
    <property type="match status" value="1"/>
</dbReference>
<evidence type="ECO:0000313" key="3">
    <source>
        <dbReference type="Proteomes" id="UP000507470"/>
    </source>
</evidence>
<dbReference type="SMART" id="SM00198">
    <property type="entry name" value="SCP"/>
    <property type="match status" value="1"/>
</dbReference>
<accession>A0A6J8D399</accession>
<dbReference type="InterPro" id="IPR014044">
    <property type="entry name" value="CAP_dom"/>
</dbReference>
<dbReference type="Proteomes" id="UP000507470">
    <property type="component" value="Unassembled WGS sequence"/>
</dbReference>
<evidence type="ECO:0000313" key="2">
    <source>
        <dbReference type="EMBL" id="CAC5402117.1"/>
    </source>
</evidence>
<dbReference type="Gene3D" id="3.40.33.10">
    <property type="entry name" value="CAP"/>
    <property type="match status" value="1"/>
</dbReference>
<dbReference type="InterPro" id="IPR034113">
    <property type="entry name" value="SCP_GAPR1-like"/>
</dbReference>
<dbReference type="InterPro" id="IPR001283">
    <property type="entry name" value="CRISP-related"/>
</dbReference>
<dbReference type="InterPro" id="IPR035940">
    <property type="entry name" value="CAP_sf"/>
</dbReference>
<dbReference type="AlphaFoldDB" id="A0A6J8D399"/>
<name>A0A6J8D399_MYTCO</name>
<sequence>MGGKSTVPEIKKDDWKDIALRAHNKVRKLHNAPPLKYSKDLSMYAQNHALYLKTKTKVHRSGMYCQGEHIGENIAERILPASVKEYGGKDVTQDWYNEIEQYSYYDNDPPNRTKTKCRNFTQLIWKDTKEVGFGMTVKGRRVIVVACYKPVGNIKGKYPDNVLPRLVQEESERRFSKCLSPRDNESDEDDNI</sequence>
<proteinExistence type="predicted"/>
<keyword evidence="3" id="KW-1185">Reference proteome</keyword>
<dbReference type="Pfam" id="PF00188">
    <property type="entry name" value="CAP"/>
    <property type="match status" value="1"/>
</dbReference>
<evidence type="ECO:0000259" key="1">
    <source>
        <dbReference type="SMART" id="SM00198"/>
    </source>
</evidence>
<dbReference type="CDD" id="cd05382">
    <property type="entry name" value="CAP_GAPR1-like"/>
    <property type="match status" value="1"/>
</dbReference>
<dbReference type="PRINTS" id="PR00837">
    <property type="entry name" value="V5TPXLIKE"/>
</dbReference>
<organism evidence="2 3">
    <name type="scientific">Mytilus coruscus</name>
    <name type="common">Sea mussel</name>
    <dbReference type="NCBI Taxonomy" id="42192"/>
    <lineage>
        <taxon>Eukaryota</taxon>
        <taxon>Metazoa</taxon>
        <taxon>Spiralia</taxon>
        <taxon>Lophotrochozoa</taxon>
        <taxon>Mollusca</taxon>
        <taxon>Bivalvia</taxon>
        <taxon>Autobranchia</taxon>
        <taxon>Pteriomorphia</taxon>
        <taxon>Mytilida</taxon>
        <taxon>Mytiloidea</taxon>
        <taxon>Mytilidae</taxon>
        <taxon>Mytilinae</taxon>
        <taxon>Mytilus</taxon>
    </lineage>
</organism>